<sequence>MMRPTLEFVRRSDGGLRVYYTTGSGVCASTYFPAPPASIDHVDFKYVQQRFFNVRTATQVTFIKKEYKRLYSLYFEGEN</sequence>
<protein>
    <submittedName>
        <fullName evidence="1">Uncharacterized protein</fullName>
    </submittedName>
</protein>
<evidence type="ECO:0000313" key="2">
    <source>
        <dbReference type="Proteomes" id="UP000246806"/>
    </source>
</evidence>
<accession>A0A2S0CS62</accession>
<dbReference type="EMBL" id="KX987999">
    <property type="protein sequence ID" value="AQN32471.1"/>
    <property type="molecule type" value="Genomic_DNA"/>
</dbReference>
<dbReference type="Proteomes" id="UP000246806">
    <property type="component" value="Genome"/>
</dbReference>
<gene>
    <name evidence="1" type="ORF">BCP12_050</name>
</gene>
<name>A0A2S0CS62_9CAUD</name>
<proteinExistence type="predicted"/>
<organism evidence="1 2">
    <name type="scientific">Bacillus phage BCP12</name>
    <dbReference type="NCBI Taxonomy" id="1913122"/>
    <lineage>
        <taxon>Viruses</taxon>
        <taxon>Duplodnaviria</taxon>
        <taxon>Heunggongvirae</taxon>
        <taxon>Uroviricota</taxon>
        <taxon>Caudoviricetes</taxon>
        <taxon>Herelleviridae</taxon>
        <taxon>Bastillevirinae</taxon>
        <taxon>Tsarbombavirus</taxon>
        <taxon>Tsarbombavirus BCP78</taxon>
    </lineage>
</organism>
<reference evidence="1 2" key="1">
    <citation type="submission" date="2016-10" db="EMBL/GenBank/DDBJ databases">
        <title>Complete Genome Sequence of Bacillus Phage BCP12.</title>
        <authorList>
            <person name="Ghosh K."/>
            <person name="Kim K.-P."/>
        </authorList>
    </citation>
    <scope>NUCLEOTIDE SEQUENCE [LARGE SCALE GENOMIC DNA]</scope>
</reference>
<evidence type="ECO:0000313" key="1">
    <source>
        <dbReference type="EMBL" id="AQN32471.1"/>
    </source>
</evidence>